<dbReference type="InterPro" id="IPR001453">
    <property type="entry name" value="MoaB/Mog_dom"/>
</dbReference>
<dbReference type="PANTHER" id="PTHR13939:SF0">
    <property type="entry name" value="NMN AMIDOHYDROLASE-LIKE PROTEIN YFAY"/>
    <property type="match status" value="1"/>
</dbReference>
<comment type="caution">
    <text evidence="3">The sequence shown here is derived from an EMBL/GenBank/DDBJ whole genome shotgun (WGS) entry which is preliminary data.</text>
</comment>
<dbReference type="InterPro" id="IPR036425">
    <property type="entry name" value="MoaB/Mog-like_dom_sf"/>
</dbReference>
<protein>
    <submittedName>
        <fullName evidence="3">Competence/damage-inducible protein A</fullName>
    </submittedName>
</protein>
<evidence type="ECO:0000259" key="2">
    <source>
        <dbReference type="SMART" id="SM00852"/>
    </source>
</evidence>
<keyword evidence="4" id="KW-1185">Reference proteome</keyword>
<evidence type="ECO:0000256" key="1">
    <source>
        <dbReference type="SAM" id="MobiDB-lite"/>
    </source>
</evidence>
<evidence type="ECO:0000313" key="4">
    <source>
        <dbReference type="Proteomes" id="UP000216308"/>
    </source>
</evidence>
<reference evidence="3 4" key="1">
    <citation type="journal article" date="2014" name="Front. Microbiol.">
        <title>Population and genomic analysis of the genus Halorubrum.</title>
        <authorList>
            <person name="Fullmer M.S."/>
            <person name="Soucy S.M."/>
            <person name="Swithers K.S."/>
            <person name="Makkay A.M."/>
            <person name="Wheeler R."/>
            <person name="Ventosa A."/>
            <person name="Gogarten J.P."/>
            <person name="Papke R.T."/>
        </authorList>
    </citation>
    <scope>NUCLEOTIDE SEQUENCE [LARGE SCALE GENOMIC DNA]</scope>
    <source>
        <strain evidence="3 4">Cb34</strain>
    </source>
</reference>
<dbReference type="Gene3D" id="3.40.980.10">
    <property type="entry name" value="MoaB/Mog-like domain"/>
    <property type="match status" value="1"/>
</dbReference>
<feature type="region of interest" description="Disordered" evidence="1">
    <location>
        <begin position="239"/>
        <end position="276"/>
    </location>
</feature>
<dbReference type="PANTHER" id="PTHR13939">
    <property type="entry name" value="NICOTINAMIDE-NUCLEOTIDE AMIDOHYDROLASE PNCC"/>
    <property type="match status" value="1"/>
</dbReference>
<accession>A0A256IHI8</accession>
<dbReference type="AlphaFoldDB" id="A0A256IHI8"/>
<dbReference type="CDD" id="cd00885">
    <property type="entry name" value="cinA"/>
    <property type="match status" value="1"/>
</dbReference>
<dbReference type="Pfam" id="PF00994">
    <property type="entry name" value="MoCF_biosynth"/>
    <property type="match status" value="1"/>
</dbReference>
<dbReference type="SUPFAM" id="SSF53218">
    <property type="entry name" value="Molybdenum cofactor biosynthesis proteins"/>
    <property type="match status" value="1"/>
</dbReference>
<evidence type="ECO:0000313" key="3">
    <source>
        <dbReference type="EMBL" id="OYR56028.1"/>
    </source>
</evidence>
<dbReference type="OrthoDB" id="372037at2157"/>
<feature type="compositionally biased region" description="Basic and acidic residues" evidence="1">
    <location>
        <begin position="264"/>
        <end position="276"/>
    </location>
</feature>
<sequence>MDVALITVGDELLSGDTVNTNANWLAARLADRGVSVTRILSVPDDQETIAERVAAYGDAFDRVIVTGGIGGTPDDVTMEAVADAFGRDLAVSELARADVEERLAAIATRIPDRDLDVDVDREAALPEGSRALLNEAGLAPGCVLENVYVLPGIPEELKAMFDSVADEFAGERRSRFLYTVEPEANIVPALEEAMARYDITVGCYPDREAGHNRLKLVGTDEAELAAGSDWLLGTIDASETPVSRDWGDGDDGDERTNGDSNRSTPDRSDRDPARTG</sequence>
<name>A0A256IHI8_9EURY</name>
<dbReference type="Proteomes" id="UP000216308">
    <property type="component" value="Unassembled WGS sequence"/>
</dbReference>
<dbReference type="EMBL" id="NHPJ01000094">
    <property type="protein sequence ID" value="OYR56028.1"/>
    <property type="molecule type" value="Genomic_DNA"/>
</dbReference>
<dbReference type="InterPro" id="IPR050101">
    <property type="entry name" value="CinA"/>
</dbReference>
<proteinExistence type="predicted"/>
<dbReference type="RefSeq" id="WP_094532590.1">
    <property type="nucleotide sequence ID" value="NZ_NHPJ01000094.1"/>
</dbReference>
<organism evidence="3 4">
    <name type="scientific">Halorubrum halodurans</name>
    <dbReference type="NCBI Taxonomy" id="1383851"/>
    <lineage>
        <taxon>Archaea</taxon>
        <taxon>Methanobacteriati</taxon>
        <taxon>Methanobacteriota</taxon>
        <taxon>Stenosarchaea group</taxon>
        <taxon>Halobacteria</taxon>
        <taxon>Halobacteriales</taxon>
        <taxon>Haloferacaceae</taxon>
        <taxon>Halorubrum</taxon>
    </lineage>
</organism>
<gene>
    <name evidence="3" type="ORF">DJ70_10060</name>
</gene>
<feature type="domain" description="MoaB/Mog" evidence="2">
    <location>
        <begin position="4"/>
        <end position="172"/>
    </location>
</feature>
<dbReference type="SMART" id="SM00852">
    <property type="entry name" value="MoCF_biosynth"/>
    <property type="match status" value="1"/>
</dbReference>